<keyword evidence="2" id="KW-1185">Reference proteome</keyword>
<protein>
    <submittedName>
        <fullName evidence="1">Uncharacterized protein</fullName>
    </submittedName>
</protein>
<accession>A0A2S8RWH2</accession>
<dbReference type="RefSeq" id="WP_105516547.1">
    <property type="nucleotide sequence ID" value="NZ_PVEP01000015.1"/>
</dbReference>
<evidence type="ECO:0000313" key="1">
    <source>
        <dbReference type="EMBL" id="PQV52904.1"/>
    </source>
</evidence>
<dbReference type="Proteomes" id="UP000238338">
    <property type="component" value="Unassembled WGS sequence"/>
</dbReference>
<evidence type="ECO:0000313" key="2">
    <source>
        <dbReference type="Proteomes" id="UP000238338"/>
    </source>
</evidence>
<sequence>MVELNKTPTPVVMDDSAVVGRSGANEMVYLTRTKTNRQSGTSYAIVAGDIGGQVIMDGVSPSTVILPADATLTVPNTSLVLIGRAQGAGPVTVGVESGDTLNGIVDGTIVIDEAAKVQFEKSGVDAWESWGGGVAS</sequence>
<dbReference type="AlphaFoldDB" id="A0A2S8RWH2"/>
<gene>
    <name evidence="1" type="ORF">LX70_04010</name>
</gene>
<comment type="caution">
    <text evidence="1">The sequence shown here is derived from an EMBL/GenBank/DDBJ whole genome shotgun (WGS) entry which is preliminary data.</text>
</comment>
<dbReference type="EMBL" id="PVEP01000015">
    <property type="protein sequence ID" value="PQV52904.1"/>
    <property type="molecule type" value="Genomic_DNA"/>
</dbReference>
<proteinExistence type="predicted"/>
<reference evidence="1 2" key="1">
    <citation type="submission" date="2018-02" db="EMBL/GenBank/DDBJ databases">
        <title>Genomic Encyclopedia of Archaeal and Bacterial Type Strains, Phase II (KMG-II): from individual species to whole genera.</title>
        <authorList>
            <person name="Goeker M."/>
        </authorList>
    </citation>
    <scope>NUCLEOTIDE SEQUENCE [LARGE SCALE GENOMIC DNA]</scope>
    <source>
        <strain evidence="1 2">DSM 18921</strain>
    </source>
</reference>
<name>A0A2S8RWH2_9RHOB</name>
<organism evidence="1 2">
    <name type="scientific">Albidovulum denitrificans</name>
    <dbReference type="NCBI Taxonomy" id="404881"/>
    <lineage>
        <taxon>Bacteria</taxon>
        <taxon>Pseudomonadati</taxon>
        <taxon>Pseudomonadota</taxon>
        <taxon>Alphaproteobacteria</taxon>
        <taxon>Rhodobacterales</taxon>
        <taxon>Paracoccaceae</taxon>
        <taxon>Albidovulum</taxon>
    </lineage>
</organism>